<feature type="transmembrane region" description="Helical" evidence="1">
    <location>
        <begin position="44"/>
        <end position="61"/>
    </location>
</feature>
<dbReference type="PANTHER" id="PTHR31303:SF1">
    <property type="entry name" value="CTP-DEPENDENT DIACYLGLYCEROL KINASE 1"/>
    <property type="match status" value="1"/>
</dbReference>
<dbReference type="Proteomes" id="UP000013827">
    <property type="component" value="Unassembled WGS sequence"/>
</dbReference>
<keyword evidence="1" id="KW-1133">Transmembrane helix</keyword>
<dbReference type="STRING" id="2903.R1EAF4"/>
<dbReference type="RefSeq" id="XP_005770298.1">
    <property type="nucleotide sequence ID" value="XM_005770241.1"/>
</dbReference>
<dbReference type="OMA" id="IQESSHM"/>
<reference evidence="2" key="2">
    <citation type="submission" date="2024-10" db="UniProtKB">
        <authorList>
            <consortium name="EnsemblProtists"/>
        </authorList>
    </citation>
    <scope>IDENTIFICATION</scope>
</reference>
<dbReference type="GeneID" id="17263898"/>
<keyword evidence="3" id="KW-1185">Reference proteome</keyword>
<dbReference type="PANTHER" id="PTHR31303">
    <property type="entry name" value="CTP-DEPENDENT DIACYLGLYCEROL KINASE 1"/>
    <property type="match status" value="1"/>
</dbReference>
<dbReference type="HOGENOM" id="CLU_058561_5_0_1"/>
<sequence length="242" mass="24981">MTALAPLRSDGVAFLAASATMAVLVEGLKVLAKAGVYPTTFTRKLLHMAAGPVFILTWPWFGKQPSSAVWAAAVPACMTAKFALVGAGLIQQDADVKLMSRTGDRRELLRGPLLYGAVFCAATVLGFRSATAGGALMALCAGDGMADVIGRRFGRRHKLPWSPQKSWAGSAAFTASAFAGSMGAVSLFHHWGWSSSAAADLALPLLAASVAAAAAESLPVPEIDNVVAPLCFALAMRALAPP</sequence>
<feature type="transmembrane region" description="Helical" evidence="1">
    <location>
        <begin position="12"/>
        <end position="32"/>
    </location>
</feature>
<keyword evidence="1" id="KW-0812">Transmembrane</keyword>
<dbReference type="PaxDb" id="2903-EOD17869"/>
<accession>A0A0D3J2Y4</accession>
<evidence type="ECO:0008006" key="4">
    <source>
        <dbReference type="Google" id="ProtNLM"/>
    </source>
</evidence>
<feature type="transmembrane region" description="Helical" evidence="1">
    <location>
        <begin position="67"/>
        <end position="87"/>
    </location>
</feature>
<feature type="transmembrane region" description="Helical" evidence="1">
    <location>
        <begin position="108"/>
        <end position="127"/>
    </location>
</feature>
<protein>
    <recommendedName>
        <fullName evidence="4">Phosphatidate cytidylyltransferase</fullName>
    </recommendedName>
</protein>
<evidence type="ECO:0000313" key="2">
    <source>
        <dbReference type="EnsemblProtists" id="EOD17869"/>
    </source>
</evidence>
<dbReference type="InterPro" id="IPR037997">
    <property type="entry name" value="Dgk1-like"/>
</dbReference>
<reference evidence="3" key="1">
    <citation type="journal article" date="2013" name="Nature">
        <title>Pan genome of the phytoplankton Emiliania underpins its global distribution.</title>
        <authorList>
            <person name="Read B.A."/>
            <person name="Kegel J."/>
            <person name="Klute M.J."/>
            <person name="Kuo A."/>
            <person name="Lefebvre S.C."/>
            <person name="Maumus F."/>
            <person name="Mayer C."/>
            <person name="Miller J."/>
            <person name="Monier A."/>
            <person name="Salamov A."/>
            <person name="Young J."/>
            <person name="Aguilar M."/>
            <person name="Claverie J.M."/>
            <person name="Frickenhaus S."/>
            <person name="Gonzalez K."/>
            <person name="Herman E.K."/>
            <person name="Lin Y.C."/>
            <person name="Napier J."/>
            <person name="Ogata H."/>
            <person name="Sarno A.F."/>
            <person name="Shmutz J."/>
            <person name="Schroeder D."/>
            <person name="de Vargas C."/>
            <person name="Verret F."/>
            <person name="von Dassow P."/>
            <person name="Valentin K."/>
            <person name="Van de Peer Y."/>
            <person name="Wheeler G."/>
            <person name="Dacks J.B."/>
            <person name="Delwiche C.F."/>
            <person name="Dyhrman S.T."/>
            <person name="Glockner G."/>
            <person name="John U."/>
            <person name="Richards T."/>
            <person name="Worden A.Z."/>
            <person name="Zhang X."/>
            <person name="Grigoriev I.V."/>
            <person name="Allen A.E."/>
            <person name="Bidle K."/>
            <person name="Borodovsky M."/>
            <person name="Bowler C."/>
            <person name="Brownlee C."/>
            <person name="Cock J.M."/>
            <person name="Elias M."/>
            <person name="Gladyshev V.N."/>
            <person name="Groth M."/>
            <person name="Guda C."/>
            <person name="Hadaegh A."/>
            <person name="Iglesias-Rodriguez M.D."/>
            <person name="Jenkins J."/>
            <person name="Jones B.M."/>
            <person name="Lawson T."/>
            <person name="Leese F."/>
            <person name="Lindquist E."/>
            <person name="Lobanov A."/>
            <person name="Lomsadze A."/>
            <person name="Malik S.B."/>
            <person name="Marsh M.E."/>
            <person name="Mackinder L."/>
            <person name="Mock T."/>
            <person name="Mueller-Roeber B."/>
            <person name="Pagarete A."/>
            <person name="Parker M."/>
            <person name="Probert I."/>
            <person name="Quesneville H."/>
            <person name="Raines C."/>
            <person name="Rensing S.A."/>
            <person name="Riano-Pachon D.M."/>
            <person name="Richier S."/>
            <person name="Rokitta S."/>
            <person name="Shiraiwa Y."/>
            <person name="Soanes D.M."/>
            <person name="van der Giezen M."/>
            <person name="Wahlund T.M."/>
            <person name="Williams B."/>
            <person name="Wilson W."/>
            <person name="Wolfe G."/>
            <person name="Wurch L.L."/>
        </authorList>
    </citation>
    <scope>NUCLEOTIDE SEQUENCE</scope>
</reference>
<proteinExistence type="predicted"/>
<dbReference type="eggNOG" id="KOG4453">
    <property type="taxonomic scope" value="Eukaryota"/>
</dbReference>
<keyword evidence="1" id="KW-0472">Membrane</keyword>
<dbReference type="GO" id="GO:0004143">
    <property type="term" value="F:ATP-dependent diacylglycerol kinase activity"/>
    <property type="evidence" value="ECO:0007669"/>
    <property type="project" value="InterPro"/>
</dbReference>
<dbReference type="KEGG" id="ehx:EMIHUDRAFT_436338"/>
<name>A0A0D3J2Y4_EMIH1</name>
<organism evidence="2 3">
    <name type="scientific">Emiliania huxleyi (strain CCMP1516)</name>
    <dbReference type="NCBI Taxonomy" id="280463"/>
    <lineage>
        <taxon>Eukaryota</taxon>
        <taxon>Haptista</taxon>
        <taxon>Haptophyta</taxon>
        <taxon>Prymnesiophyceae</taxon>
        <taxon>Isochrysidales</taxon>
        <taxon>Noelaerhabdaceae</taxon>
        <taxon>Emiliania</taxon>
    </lineage>
</organism>
<dbReference type="EnsemblProtists" id="EOD17869">
    <property type="protein sequence ID" value="EOD17869"/>
    <property type="gene ID" value="EMIHUDRAFT_436338"/>
</dbReference>
<dbReference type="AlphaFoldDB" id="A0A0D3J2Y4"/>
<evidence type="ECO:0000256" key="1">
    <source>
        <dbReference type="SAM" id="Phobius"/>
    </source>
</evidence>
<feature type="transmembrane region" description="Helical" evidence="1">
    <location>
        <begin position="171"/>
        <end position="191"/>
    </location>
</feature>
<evidence type="ECO:0000313" key="3">
    <source>
        <dbReference type="Proteomes" id="UP000013827"/>
    </source>
</evidence>